<proteinExistence type="predicted"/>
<evidence type="ECO:0000313" key="3">
    <source>
        <dbReference type="Proteomes" id="UP000322077"/>
    </source>
</evidence>
<evidence type="ECO:0000313" key="2">
    <source>
        <dbReference type="EMBL" id="TZG29608.1"/>
    </source>
</evidence>
<accession>A0A5D9CCB7</accession>
<sequence length="323" mass="35111">MRAVCCVRGCRPISTAIRARSTASTRSPDRPFRAVRCRKAIRRSRASSAPDRSDLMGIHKRISFNPISTWNWTLDQDIAFCKARGIDVINATFLKFRDDVDAGIAAILAAGLKSCSLAGGGTESFIESEEQTLAGLKPYIDAAHALGAPSIYVVSGPTPPRMPTDDACAAFAKCMGTANAYAAERGVRIAIENNSITTRDTGFLHTLASAADVARAADVGICLELQNCWYEPGLPRLFRDNVDLFTCVQVSDFLVGEPTKFNRRVPGDGSIPLEWIIGHLLDAGYAGYFDVELLGPAIEAEGYESAVDRSIDWLTERFVRWGV</sequence>
<dbReference type="GO" id="GO:0016853">
    <property type="term" value="F:isomerase activity"/>
    <property type="evidence" value="ECO:0007669"/>
    <property type="project" value="UniProtKB-KW"/>
</dbReference>
<evidence type="ECO:0000259" key="1">
    <source>
        <dbReference type="Pfam" id="PF01261"/>
    </source>
</evidence>
<dbReference type="SUPFAM" id="SSF51658">
    <property type="entry name" value="Xylose isomerase-like"/>
    <property type="match status" value="1"/>
</dbReference>
<name>A0A5D9CCB7_9SPHN</name>
<dbReference type="InterPro" id="IPR036237">
    <property type="entry name" value="Xyl_isomerase-like_sf"/>
</dbReference>
<dbReference type="InterPro" id="IPR013022">
    <property type="entry name" value="Xyl_isomerase-like_TIM-brl"/>
</dbReference>
<dbReference type="AlphaFoldDB" id="A0A5D9CCB7"/>
<dbReference type="InterPro" id="IPR050312">
    <property type="entry name" value="IolE/XylAMocC-like"/>
</dbReference>
<organism evidence="2 3">
    <name type="scientific">Sphingomonas montanisoli</name>
    <dbReference type="NCBI Taxonomy" id="2606412"/>
    <lineage>
        <taxon>Bacteria</taxon>
        <taxon>Pseudomonadati</taxon>
        <taxon>Pseudomonadota</taxon>
        <taxon>Alphaproteobacteria</taxon>
        <taxon>Sphingomonadales</taxon>
        <taxon>Sphingomonadaceae</taxon>
        <taxon>Sphingomonas</taxon>
    </lineage>
</organism>
<dbReference type="Proteomes" id="UP000322077">
    <property type="component" value="Unassembled WGS sequence"/>
</dbReference>
<protein>
    <submittedName>
        <fullName evidence="2">Sugar phosphate isomerase/epimerase</fullName>
    </submittedName>
</protein>
<dbReference type="PANTHER" id="PTHR12110">
    <property type="entry name" value="HYDROXYPYRUVATE ISOMERASE"/>
    <property type="match status" value="1"/>
</dbReference>
<feature type="domain" description="Xylose isomerase-like TIM barrel" evidence="1">
    <location>
        <begin position="101"/>
        <end position="316"/>
    </location>
</feature>
<dbReference type="PANTHER" id="PTHR12110:SF52">
    <property type="entry name" value="XYLOSE ISOMERASE"/>
    <property type="match status" value="1"/>
</dbReference>
<keyword evidence="2" id="KW-0413">Isomerase</keyword>
<dbReference type="Pfam" id="PF01261">
    <property type="entry name" value="AP_endonuc_2"/>
    <property type="match status" value="1"/>
</dbReference>
<dbReference type="EMBL" id="VTOU01000001">
    <property type="protein sequence ID" value="TZG29608.1"/>
    <property type="molecule type" value="Genomic_DNA"/>
</dbReference>
<gene>
    <name evidence="2" type="ORF">FYJ91_05685</name>
</gene>
<reference evidence="2 3" key="1">
    <citation type="submission" date="2019-08" db="EMBL/GenBank/DDBJ databases">
        <authorList>
            <person name="Wang G."/>
            <person name="Xu Z."/>
        </authorList>
    </citation>
    <scope>NUCLEOTIDE SEQUENCE [LARGE SCALE GENOMIC DNA]</scope>
    <source>
        <strain evidence="2 3">ZX</strain>
    </source>
</reference>
<comment type="caution">
    <text evidence="2">The sequence shown here is derived from an EMBL/GenBank/DDBJ whole genome shotgun (WGS) entry which is preliminary data.</text>
</comment>
<keyword evidence="3" id="KW-1185">Reference proteome</keyword>
<dbReference type="Gene3D" id="3.20.20.150">
    <property type="entry name" value="Divalent-metal-dependent TIM barrel enzymes"/>
    <property type="match status" value="1"/>
</dbReference>